<dbReference type="AlphaFoldDB" id="A0A285U040"/>
<reference evidence="1 2" key="1">
    <citation type="submission" date="2017-08" db="EMBL/GenBank/DDBJ databases">
        <authorList>
            <person name="de Groot N.N."/>
        </authorList>
    </citation>
    <scope>NUCLEOTIDE SEQUENCE [LARGE SCALE GENOMIC DNA]</scope>
    <source>
        <strain evidence="1 2">JC85</strain>
    </source>
</reference>
<dbReference type="Proteomes" id="UP000219167">
    <property type="component" value="Unassembled WGS sequence"/>
</dbReference>
<protein>
    <submittedName>
        <fullName evidence="1">Uncharacterized protein</fullName>
    </submittedName>
</protein>
<evidence type="ECO:0000313" key="1">
    <source>
        <dbReference type="EMBL" id="SOC35304.1"/>
    </source>
</evidence>
<evidence type="ECO:0000313" key="2">
    <source>
        <dbReference type="Proteomes" id="UP000219167"/>
    </source>
</evidence>
<accession>A0A285U040</accession>
<proteinExistence type="predicted"/>
<gene>
    <name evidence="1" type="ORF">SAMN05892877_101288</name>
</gene>
<dbReference type="RefSeq" id="WP_097135710.1">
    <property type="nucleotide sequence ID" value="NZ_OBQD01000001.1"/>
</dbReference>
<sequence length="72" mass="8067">MSEDKPDIATLLKAMAESPRRDNSTYHKAIAEARQAFEDAEAALGGPLQVKTKTKLTRKGRYVVKWTFSRAD</sequence>
<dbReference type="EMBL" id="OBQD01000001">
    <property type="protein sequence ID" value="SOC35304.1"/>
    <property type="molecule type" value="Genomic_DNA"/>
</dbReference>
<name>A0A285U040_9HYPH</name>
<organism evidence="1 2">
    <name type="scientific">Rhizobium subbaraonis</name>
    <dbReference type="NCBI Taxonomy" id="908946"/>
    <lineage>
        <taxon>Bacteria</taxon>
        <taxon>Pseudomonadati</taxon>
        <taxon>Pseudomonadota</taxon>
        <taxon>Alphaproteobacteria</taxon>
        <taxon>Hyphomicrobiales</taxon>
        <taxon>Rhizobiaceae</taxon>
        <taxon>Rhizobium/Agrobacterium group</taxon>
        <taxon>Rhizobium</taxon>
    </lineage>
</organism>
<dbReference type="OrthoDB" id="8373783at2"/>
<keyword evidence="2" id="KW-1185">Reference proteome</keyword>